<dbReference type="InterPro" id="IPR005119">
    <property type="entry name" value="LysR_subst-bd"/>
</dbReference>
<accession>A0A9D2PM52</accession>
<sequence length="302" mass="35164">MNLKELEYYRMVCKHKSITKAAHALYMTPQGLSKIIKNMENELGATLLNRTAAGISLTASGEYLYRHLPEVLEPYQQICSEIRCIEQQENHEIDLLSAYGILRLVTPECLADFRQKYPEITLTYREFPDRQVERLFREGEGNVAFIVGNSSLRHLDATFMEKFEIKLLVNRQHPLACKEKASIRDLEGEKLYIESSEFHIHQLIMEKCRQAGFEPQIAFETSGFSLCHKMVQQNKGVSVTVDFIFEDMSQSDLVMLPFEDGPYYWETYMLTRNGSTPNPDIRLFHNHVMKWLKDIVEKNIVR</sequence>
<dbReference type="EMBL" id="DWVZ01000049">
    <property type="protein sequence ID" value="HJC62749.1"/>
    <property type="molecule type" value="Genomic_DNA"/>
</dbReference>
<reference evidence="6" key="1">
    <citation type="journal article" date="2021" name="PeerJ">
        <title>Extensive microbial diversity within the chicken gut microbiome revealed by metagenomics and culture.</title>
        <authorList>
            <person name="Gilroy R."/>
            <person name="Ravi A."/>
            <person name="Getino M."/>
            <person name="Pursley I."/>
            <person name="Horton D.L."/>
            <person name="Alikhan N.F."/>
            <person name="Baker D."/>
            <person name="Gharbi K."/>
            <person name="Hall N."/>
            <person name="Watson M."/>
            <person name="Adriaenssens E.M."/>
            <person name="Foster-Nyarko E."/>
            <person name="Jarju S."/>
            <person name="Secka A."/>
            <person name="Antonio M."/>
            <person name="Oren A."/>
            <person name="Chaudhuri R.R."/>
            <person name="La Ragione R."/>
            <person name="Hildebrand F."/>
            <person name="Pallen M.J."/>
        </authorList>
    </citation>
    <scope>NUCLEOTIDE SEQUENCE</scope>
    <source>
        <strain evidence="6">ChiBcec2-3848</strain>
    </source>
</reference>
<name>A0A9D2PM52_9FIRM</name>
<protein>
    <submittedName>
        <fullName evidence="6">LysR family transcriptional regulator</fullName>
    </submittedName>
</protein>
<dbReference type="InterPro" id="IPR050950">
    <property type="entry name" value="HTH-type_LysR_regulators"/>
</dbReference>
<evidence type="ECO:0000313" key="6">
    <source>
        <dbReference type="EMBL" id="HJC62749.1"/>
    </source>
</evidence>
<dbReference type="Proteomes" id="UP000823886">
    <property type="component" value="Unassembled WGS sequence"/>
</dbReference>
<dbReference type="FunFam" id="1.10.10.10:FF:000001">
    <property type="entry name" value="LysR family transcriptional regulator"/>
    <property type="match status" value="1"/>
</dbReference>
<dbReference type="Pfam" id="PF00126">
    <property type="entry name" value="HTH_1"/>
    <property type="match status" value="1"/>
</dbReference>
<dbReference type="Pfam" id="PF03466">
    <property type="entry name" value="LysR_substrate"/>
    <property type="match status" value="1"/>
</dbReference>
<keyword evidence="2" id="KW-0805">Transcription regulation</keyword>
<evidence type="ECO:0000256" key="1">
    <source>
        <dbReference type="ARBA" id="ARBA00009437"/>
    </source>
</evidence>
<dbReference type="InterPro" id="IPR036390">
    <property type="entry name" value="WH_DNA-bd_sf"/>
</dbReference>
<dbReference type="InterPro" id="IPR036388">
    <property type="entry name" value="WH-like_DNA-bd_sf"/>
</dbReference>
<dbReference type="CDD" id="cd05466">
    <property type="entry name" value="PBP2_LTTR_substrate"/>
    <property type="match status" value="1"/>
</dbReference>
<dbReference type="PANTHER" id="PTHR30419">
    <property type="entry name" value="HTH-TYPE TRANSCRIPTIONAL REGULATOR YBHD"/>
    <property type="match status" value="1"/>
</dbReference>
<dbReference type="Gene3D" id="1.10.10.10">
    <property type="entry name" value="Winged helix-like DNA-binding domain superfamily/Winged helix DNA-binding domain"/>
    <property type="match status" value="1"/>
</dbReference>
<dbReference type="GO" id="GO:0005829">
    <property type="term" value="C:cytosol"/>
    <property type="evidence" value="ECO:0007669"/>
    <property type="project" value="TreeGrafter"/>
</dbReference>
<feature type="domain" description="HTH lysR-type" evidence="5">
    <location>
        <begin position="1"/>
        <end position="58"/>
    </location>
</feature>
<evidence type="ECO:0000259" key="5">
    <source>
        <dbReference type="PROSITE" id="PS50931"/>
    </source>
</evidence>
<dbReference type="InterPro" id="IPR000847">
    <property type="entry name" value="LysR_HTH_N"/>
</dbReference>
<dbReference type="Gene3D" id="3.40.190.290">
    <property type="match status" value="1"/>
</dbReference>
<dbReference type="AlphaFoldDB" id="A0A9D2PM52"/>
<evidence type="ECO:0000256" key="4">
    <source>
        <dbReference type="ARBA" id="ARBA00023163"/>
    </source>
</evidence>
<dbReference type="SUPFAM" id="SSF53850">
    <property type="entry name" value="Periplasmic binding protein-like II"/>
    <property type="match status" value="1"/>
</dbReference>
<comment type="caution">
    <text evidence="6">The sequence shown here is derived from an EMBL/GenBank/DDBJ whole genome shotgun (WGS) entry which is preliminary data.</text>
</comment>
<keyword evidence="3" id="KW-0238">DNA-binding</keyword>
<reference evidence="6" key="2">
    <citation type="submission" date="2021-04" db="EMBL/GenBank/DDBJ databases">
        <authorList>
            <person name="Gilroy R."/>
        </authorList>
    </citation>
    <scope>NUCLEOTIDE SEQUENCE</scope>
    <source>
        <strain evidence="6">ChiBcec2-3848</strain>
    </source>
</reference>
<comment type="similarity">
    <text evidence="1">Belongs to the LysR transcriptional regulatory family.</text>
</comment>
<dbReference type="PROSITE" id="PS50931">
    <property type="entry name" value="HTH_LYSR"/>
    <property type="match status" value="1"/>
</dbReference>
<dbReference type="GO" id="GO:0003677">
    <property type="term" value="F:DNA binding"/>
    <property type="evidence" value="ECO:0007669"/>
    <property type="project" value="UniProtKB-KW"/>
</dbReference>
<keyword evidence="4" id="KW-0804">Transcription</keyword>
<dbReference type="GO" id="GO:0003700">
    <property type="term" value="F:DNA-binding transcription factor activity"/>
    <property type="evidence" value="ECO:0007669"/>
    <property type="project" value="InterPro"/>
</dbReference>
<evidence type="ECO:0000256" key="3">
    <source>
        <dbReference type="ARBA" id="ARBA00023125"/>
    </source>
</evidence>
<organism evidence="6 7">
    <name type="scientific">Candidatus Blautia merdavium</name>
    <dbReference type="NCBI Taxonomy" id="2838494"/>
    <lineage>
        <taxon>Bacteria</taxon>
        <taxon>Bacillati</taxon>
        <taxon>Bacillota</taxon>
        <taxon>Clostridia</taxon>
        <taxon>Lachnospirales</taxon>
        <taxon>Lachnospiraceae</taxon>
        <taxon>Blautia</taxon>
    </lineage>
</organism>
<dbReference type="SUPFAM" id="SSF46785">
    <property type="entry name" value="Winged helix' DNA-binding domain"/>
    <property type="match status" value="1"/>
</dbReference>
<dbReference type="PANTHER" id="PTHR30419:SF8">
    <property type="entry name" value="NITROGEN ASSIMILATION TRANSCRIPTIONAL ACTIVATOR-RELATED"/>
    <property type="match status" value="1"/>
</dbReference>
<gene>
    <name evidence="6" type="ORF">H9753_03900</name>
</gene>
<proteinExistence type="inferred from homology"/>
<evidence type="ECO:0000256" key="2">
    <source>
        <dbReference type="ARBA" id="ARBA00023015"/>
    </source>
</evidence>
<evidence type="ECO:0000313" key="7">
    <source>
        <dbReference type="Proteomes" id="UP000823886"/>
    </source>
</evidence>